<proteinExistence type="predicted"/>
<dbReference type="EnsemblPlants" id="AVESA.00010b.r2.7DG1357670.1">
    <property type="protein sequence ID" value="AVESA.00010b.r2.7DG1357670.1.CDS"/>
    <property type="gene ID" value="AVESA.00010b.r2.7DG1357670"/>
</dbReference>
<evidence type="ECO:0000313" key="2">
    <source>
        <dbReference type="Proteomes" id="UP001732700"/>
    </source>
</evidence>
<accession>A0ACD6AGQ7</accession>
<reference evidence="1" key="1">
    <citation type="submission" date="2021-05" db="EMBL/GenBank/DDBJ databases">
        <authorList>
            <person name="Scholz U."/>
            <person name="Mascher M."/>
            <person name="Fiebig A."/>
        </authorList>
    </citation>
    <scope>NUCLEOTIDE SEQUENCE [LARGE SCALE GENOMIC DNA]</scope>
</reference>
<name>A0ACD6AGQ7_AVESA</name>
<reference evidence="1" key="2">
    <citation type="submission" date="2025-09" db="UniProtKB">
        <authorList>
            <consortium name="EnsemblPlants"/>
        </authorList>
    </citation>
    <scope>IDENTIFICATION</scope>
</reference>
<protein>
    <submittedName>
        <fullName evidence="1">Uncharacterized protein</fullName>
    </submittedName>
</protein>
<evidence type="ECO:0000313" key="1">
    <source>
        <dbReference type="EnsemblPlants" id="AVESA.00010b.r2.7DG1357670.1.CDS"/>
    </source>
</evidence>
<sequence>MLRWVWRIQRDDGGLWIKLIKAKYLRGRPLLDCDRRDGSQFWHSVQEIKNEIRLGAMVSIGNGEGTMFWMDSWLGGRPLREVYPSLFAICSDPTLRVSSAAREGTWNISFRRTFGPKETEAWRELRAELPDSLADEPDRVSWSLSPSGSFSVSSAHRALFGYAALPWTKPLWKAPLPLKTKFFVWQLLRDRLPSGVEVSKRHGPGDGLCPLCGIPETGAHIMFACPAARFLWSFIRDALGPDWQTHDLGEFLETQANQAGKGRRLFWLVFVAMSWSLWNIRNKMTAGQGEAGRDSTVSLGGSAAAPPIGRRSLSLFAGCIIGITLTRRRRQHDDHALHRRRRTDRKIVPVSTLPHICFCLGVTLSTERDVVGKLTTECVEPE</sequence>
<dbReference type="Proteomes" id="UP001732700">
    <property type="component" value="Chromosome 7D"/>
</dbReference>
<keyword evidence="2" id="KW-1185">Reference proteome</keyword>
<organism evidence="1 2">
    <name type="scientific">Avena sativa</name>
    <name type="common">Oat</name>
    <dbReference type="NCBI Taxonomy" id="4498"/>
    <lineage>
        <taxon>Eukaryota</taxon>
        <taxon>Viridiplantae</taxon>
        <taxon>Streptophyta</taxon>
        <taxon>Embryophyta</taxon>
        <taxon>Tracheophyta</taxon>
        <taxon>Spermatophyta</taxon>
        <taxon>Magnoliopsida</taxon>
        <taxon>Liliopsida</taxon>
        <taxon>Poales</taxon>
        <taxon>Poaceae</taxon>
        <taxon>BOP clade</taxon>
        <taxon>Pooideae</taxon>
        <taxon>Poodae</taxon>
        <taxon>Poeae</taxon>
        <taxon>Poeae Chloroplast Group 1 (Aveneae type)</taxon>
        <taxon>Aveninae</taxon>
        <taxon>Avena</taxon>
    </lineage>
</organism>